<dbReference type="OrthoDB" id="796020at2"/>
<keyword evidence="2" id="KW-1185">Reference proteome</keyword>
<reference evidence="1 2" key="1">
    <citation type="submission" date="2019-01" db="EMBL/GenBank/DDBJ databases">
        <title>Mucilaginibacter antarcticum sp. nov., isolated from antarctic soil.</title>
        <authorList>
            <person name="Yan Y.-Q."/>
            <person name="Du Z.-J."/>
        </authorList>
    </citation>
    <scope>NUCLEOTIDE SEQUENCE [LARGE SCALE GENOMIC DNA]</scope>
    <source>
        <strain evidence="1 2">F01003</strain>
    </source>
</reference>
<proteinExistence type="predicted"/>
<name>A0A444MKH2_9SPHI</name>
<dbReference type="RefSeq" id="WP_128535440.1">
    <property type="nucleotide sequence ID" value="NZ_SBIW01000008.1"/>
</dbReference>
<evidence type="ECO:0000313" key="1">
    <source>
        <dbReference type="EMBL" id="RWY49368.1"/>
    </source>
</evidence>
<gene>
    <name evidence="1" type="ORF">EPL05_18335</name>
</gene>
<comment type="caution">
    <text evidence="1">The sequence shown here is derived from an EMBL/GenBank/DDBJ whole genome shotgun (WGS) entry which is preliminary data.</text>
</comment>
<organism evidence="1 2">
    <name type="scientific">Mucilaginibacter gilvus</name>
    <dbReference type="NCBI Taxonomy" id="2305909"/>
    <lineage>
        <taxon>Bacteria</taxon>
        <taxon>Pseudomonadati</taxon>
        <taxon>Bacteroidota</taxon>
        <taxon>Sphingobacteriia</taxon>
        <taxon>Sphingobacteriales</taxon>
        <taxon>Sphingobacteriaceae</taxon>
        <taxon>Mucilaginibacter</taxon>
    </lineage>
</organism>
<dbReference type="AlphaFoldDB" id="A0A444MKH2"/>
<protein>
    <submittedName>
        <fullName evidence="1">Uncharacterized protein</fullName>
    </submittedName>
</protein>
<dbReference type="EMBL" id="SBIW01000008">
    <property type="protein sequence ID" value="RWY49368.1"/>
    <property type="molecule type" value="Genomic_DNA"/>
</dbReference>
<evidence type="ECO:0000313" key="2">
    <source>
        <dbReference type="Proteomes" id="UP000286701"/>
    </source>
</evidence>
<sequence length="136" mass="15433">MIRSRTKKVLLVAPKAFPDALMAGYNTVRQVSVQTAIFPSIHEVKPDVILFDYEHMGAEFEKVLRRLQSNSFYRNIKICCYKNKEHTRIDGMLKVLGVSHFFYQEDLERVSKSKAALNAVNSVIDASLVNWVAGVA</sequence>
<dbReference type="Proteomes" id="UP000286701">
    <property type="component" value="Unassembled WGS sequence"/>
</dbReference>
<accession>A0A444MKH2</accession>